<gene>
    <name evidence="1" type="ORF">FJY68_09130</name>
</gene>
<accession>A0A938BRV1</accession>
<dbReference type="InterPro" id="IPR010428">
    <property type="entry name" value="Zincin_1"/>
</dbReference>
<dbReference type="Pfam" id="PF06262">
    <property type="entry name" value="Zincin_1"/>
    <property type="match status" value="1"/>
</dbReference>
<evidence type="ECO:0000313" key="1">
    <source>
        <dbReference type="EMBL" id="MBM3331995.1"/>
    </source>
</evidence>
<dbReference type="AlphaFoldDB" id="A0A938BRV1"/>
<dbReference type="Gene3D" id="3.30.2010.20">
    <property type="match status" value="1"/>
</dbReference>
<name>A0A938BRV1_UNCW3</name>
<dbReference type="EMBL" id="VGIR01000054">
    <property type="protein sequence ID" value="MBM3331995.1"/>
    <property type="molecule type" value="Genomic_DNA"/>
</dbReference>
<sequence length="137" mass="15349">MELERFSELVDEAIASIPEDFRSKLDNITVIIEPLAQPGLAREMGLNPWGLLGVYQGVPYAGRGPWYGNVLPDRILIFQKPIEQQARTAARVRKLVRQVVIHEVGHYFGLSDDELRRLEAEADRKEAAGSGDTPNPQ</sequence>
<dbReference type="CDD" id="cd12952">
    <property type="entry name" value="MMP_ACEL2062"/>
    <property type="match status" value="1"/>
</dbReference>
<organism evidence="1 2">
    <name type="scientific">candidate division WOR-3 bacterium</name>
    <dbReference type="NCBI Taxonomy" id="2052148"/>
    <lineage>
        <taxon>Bacteria</taxon>
        <taxon>Bacteria division WOR-3</taxon>
    </lineage>
</organism>
<comment type="caution">
    <text evidence="1">The sequence shown here is derived from an EMBL/GenBank/DDBJ whole genome shotgun (WGS) entry which is preliminary data.</text>
</comment>
<reference evidence="1" key="1">
    <citation type="submission" date="2019-03" db="EMBL/GenBank/DDBJ databases">
        <title>Lake Tanganyika Metagenome-Assembled Genomes (MAGs).</title>
        <authorList>
            <person name="Tran P."/>
        </authorList>
    </citation>
    <scope>NUCLEOTIDE SEQUENCE</scope>
    <source>
        <strain evidence="1">K_DeepCast_150m_m2_040</strain>
    </source>
</reference>
<dbReference type="SUPFAM" id="SSF55486">
    <property type="entry name" value="Metalloproteases ('zincins'), catalytic domain"/>
    <property type="match status" value="1"/>
</dbReference>
<protein>
    <submittedName>
        <fullName evidence="1">Metallopeptidase family protein</fullName>
    </submittedName>
</protein>
<dbReference type="InterPro" id="IPR038555">
    <property type="entry name" value="Zincin_1_sf"/>
</dbReference>
<evidence type="ECO:0000313" key="2">
    <source>
        <dbReference type="Proteomes" id="UP000779900"/>
    </source>
</evidence>
<proteinExistence type="predicted"/>
<dbReference type="Proteomes" id="UP000779900">
    <property type="component" value="Unassembled WGS sequence"/>
</dbReference>